<evidence type="ECO:0000313" key="13">
    <source>
        <dbReference type="EMBL" id="MBO1323844.1"/>
    </source>
</evidence>
<dbReference type="NCBIfam" id="NF003919">
    <property type="entry name" value="PRK05443.1-4"/>
    <property type="match status" value="1"/>
</dbReference>
<dbReference type="InterPro" id="IPR041108">
    <property type="entry name" value="PP_kinase_C_1"/>
</dbReference>
<feature type="active site" description="Phosphohistidine intermediate" evidence="6">
    <location>
        <position position="510"/>
    </location>
</feature>
<gene>
    <name evidence="6" type="primary">ppk</name>
    <name evidence="13" type="ORF">J2D77_01575</name>
</gene>
<feature type="domain" description="Polyphosphate kinase C-terminal" evidence="11">
    <location>
        <begin position="580"/>
        <end position="749"/>
    </location>
</feature>
<evidence type="ECO:0000256" key="7">
    <source>
        <dbReference type="RuleBase" id="RU003800"/>
    </source>
</evidence>
<evidence type="ECO:0000259" key="9">
    <source>
        <dbReference type="Pfam" id="PF02503"/>
    </source>
</evidence>
<evidence type="ECO:0000256" key="4">
    <source>
        <dbReference type="ARBA" id="ARBA00022777"/>
    </source>
</evidence>
<dbReference type="InterPro" id="IPR025198">
    <property type="entry name" value="PPK_N_dom"/>
</dbReference>
<keyword evidence="4 6" id="KW-0418">Kinase</keyword>
<comment type="catalytic activity">
    <reaction evidence="6 7">
        <text>[phosphate](n) + ATP = [phosphate](n+1) + ADP</text>
        <dbReference type="Rhea" id="RHEA:19573"/>
        <dbReference type="Rhea" id="RHEA-COMP:9859"/>
        <dbReference type="Rhea" id="RHEA-COMP:14280"/>
        <dbReference type="ChEBI" id="CHEBI:16838"/>
        <dbReference type="ChEBI" id="CHEBI:30616"/>
        <dbReference type="ChEBI" id="CHEBI:456216"/>
        <dbReference type="EC" id="2.7.4.1"/>
    </reaction>
</comment>
<dbReference type="SUPFAM" id="SSF140356">
    <property type="entry name" value="PPK N-terminal domain-like"/>
    <property type="match status" value="1"/>
</dbReference>
<dbReference type="SUPFAM" id="SSF143724">
    <property type="entry name" value="PHP14-like"/>
    <property type="match status" value="1"/>
</dbReference>
<dbReference type="GO" id="GO:0006799">
    <property type="term" value="P:polyphosphate biosynthetic process"/>
    <property type="evidence" value="ECO:0007669"/>
    <property type="project" value="UniProtKB-UniRule"/>
</dbReference>
<protein>
    <recommendedName>
        <fullName evidence="6 7">Polyphosphate kinase</fullName>
        <ecNumber evidence="6 7">2.7.4.1</ecNumber>
    </recommendedName>
    <alternativeName>
        <fullName evidence="6">ATP-polyphosphate phosphotransferase</fullName>
    </alternativeName>
    <alternativeName>
        <fullName evidence="6">Polyphosphoric acid kinase</fullName>
    </alternativeName>
</protein>
<keyword evidence="5 6" id="KW-0067">ATP-binding</keyword>
<evidence type="ECO:0000256" key="5">
    <source>
        <dbReference type="ARBA" id="ARBA00022840"/>
    </source>
</evidence>
<dbReference type="RefSeq" id="WP_207844984.1">
    <property type="nucleotide sequence ID" value="NZ_JAFVMH010000001.1"/>
</dbReference>
<keyword evidence="1 6" id="KW-0597">Phosphoprotein</keyword>
<dbReference type="NCBIfam" id="TIGR03705">
    <property type="entry name" value="poly_P_kin"/>
    <property type="match status" value="1"/>
</dbReference>
<evidence type="ECO:0000256" key="6">
    <source>
        <dbReference type="HAMAP-Rule" id="MF_00347"/>
    </source>
</evidence>
<dbReference type="Pfam" id="PF02503">
    <property type="entry name" value="PP_kinase"/>
    <property type="match status" value="1"/>
</dbReference>
<dbReference type="InterPro" id="IPR036832">
    <property type="entry name" value="PPK_N_dom_sf"/>
</dbReference>
<keyword evidence="2 6" id="KW-0808">Transferase</keyword>
<comment type="caution">
    <text evidence="13">The sequence shown here is derived from an EMBL/GenBank/DDBJ whole genome shotgun (WGS) entry which is preliminary data.</text>
</comment>
<dbReference type="EMBL" id="JAFVMH010000001">
    <property type="protein sequence ID" value="MBO1323844.1"/>
    <property type="molecule type" value="Genomic_DNA"/>
</dbReference>
<feature type="domain" description="Polyphosphate kinase C-terminal" evidence="12">
    <location>
        <begin position="407"/>
        <end position="570"/>
    </location>
</feature>
<evidence type="ECO:0000256" key="1">
    <source>
        <dbReference type="ARBA" id="ARBA00022553"/>
    </source>
</evidence>
<accession>A0A939KPE5</accession>
<reference evidence="13" key="1">
    <citation type="submission" date="2021-03" db="EMBL/GenBank/DDBJ databases">
        <title>The complete genome sequence of Acetobacter sp. TBRC 12339.</title>
        <authorList>
            <person name="Charoenyingcharoen P."/>
            <person name="Yukphan P."/>
        </authorList>
    </citation>
    <scope>NUCLEOTIDE SEQUENCE</scope>
    <source>
        <strain evidence="13">TBRC 12339</strain>
    </source>
</reference>
<feature type="binding site" evidence="6">
    <location>
        <position position="667"/>
    </location>
    <ligand>
        <name>ATP</name>
        <dbReference type="ChEBI" id="CHEBI:30616"/>
    </ligand>
</feature>
<evidence type="ECO:0000256" key="2">
    <source>
        <dbReference type="ARBA" id="ARBA00022679"/>
    </source>
</evidence>
<dbReference type="CDD" id="cd09168">
    <property type="entry name" value="PLDc_PaPPK1_C2_like"/>
    <property type="match status" value="1"/>
</dbReference>
<comment type="cofactor">
    <cofactor evidence="6">
        <name>Mg(2+)</name>
        <dbReference type="ChEBI" id="CHEBI:18420"/>
    </cofactor>
</comment>
<feature type="region of interest" description="Disordered" evidence="8">
    <location>
        <begin position="1"/>
        <end position="34"/>
    </location>
</feature>
<dbReference type="GO" id="GO:0046872">
    <property type="term" value="F:metal ion binding"/>
    <property type="evidence" value="ECO:0007669"/>
    <property type="project" value="UniProtKB-KW"/>
</dbReference>
<dbReference type="GO" id="GO:0005524">
    <property type="term" value="F:ATP binding"/>
    <property type="evidence" value="ECO:0007669"/>
    <property type="project" value="UniProtKB-KW"/>
</dbReference>
<evidence type="ECO:0000256" key="3">
    <source>
        <dbReference type="ARBA" id="ARBA00022741"/>
    </source>
</evidence>
<comment type="function">
    <text evidence="6 7">Catalyzes the reversible transfer of the terminal phosphate of ATP to form a long-chain polyphosphate (polyP).</text>
</comment>
<keyword evidence="6" id="KW-0479">Metal-binding</keyword>
<evidence type="ECO:0000259" key="12">
    <source>
        <dbReference type="Pfam" id="PF17941"/>
    </source>
</evidence>
<dbReference type="SUPFAM" id="SSF56024">
    <property type="entry name" value="Phospholipase D/nuclease"/>
    <property type="match status" value="2"/>
</dbReference>
<dbReference type="GO" id="GO:0009358">
    <property type="term" value="C:polyphosphate kinase complex"/>
    <property type="evidence" value="ECO:0007669"/>
    <property type="project" value="InterPro"/>
</dbReference>
<dbReference type="CDD" id="cd09165">
    <property type="entry name" value="PLDc_PaPPK1_C1_like"/>
    <property type="match status" value="1"/>
</dbReference>
<keyword evidence="6" id="KW-0460">Magnesium</keyword>
<dbReference type="AlphaFoldDB" id="A0A939KPE5"/>
<dbReference type="Pfam" id="PF17941">
    <property type="entry name" value="PP_kinase_C_1"/>
    <property type="match status" value="1"/>
</dbReference>
<dbReference type="Pfam" id="PF13090">
    <property type="entry name" value="PP_kinase_C"/>
    <property type="match status" value="1"/>
</dbReference>
<evidence type="ECO:0000259" key="10">
    <source>
        <dbReference type="Pfam" id="PF13089"/>
    </source>
</evidence>
<dbReference type="NCBIfam" id="NF003917">
    <property type="entry name" value="PRK05443.1-1"/>
    <property type="match status" value="1"/>
</dbReference>
<keyword evidence="3 6" id="KW-0547">Nucleotide-binding</keyword>
<dbReference type="Proteomes" id="UP000664073">
    <property type="component" value="Unassembled WGS sequence"/>
</dbReference>
<dbReference type="InterPro" id="IPR025200">
    <property type="entry name" value="PPK_C_dom2"/>
</dbReference>
<feature type="domain" description="Polyphosphate kinase N-terminal" evidence="10">
    <location>
        <begin position="66"/>
        <end position="170"/>
    </location>
</feature>
<dbReference type="Gene3D" id="1.20.58.310">
    <property type="entry name" value="Polyphosphate kinase N-terminal domain"/>
    <property type="match status" value="1"/>
</dbReference>
<dbReference type="NCBIfam" id="NF003921">
    <property type="entry name" value="PRK05443.2-2"/>
    <property type="match status" value="1"/>
</dbReference>
<feature type="binding site" evidence="6">
    <location>
        <position position="104"/>
    </location>
    <ligand>
        <name>ATP</name>
        <dbReference type="ChEBI" id="CHEBI:30616"/>
    </ligand>
</feature>
<dbReference type="PIRSF" id="PIRSF015589">
    <property type="entry name" value="PP_kinase"/>
    <property type="match status" value="1"/>
</dbReference>
<dbReference type="Gene3D" id="3.30.870.10">
    <property type="entry name" value="Endonuclease Chain A"/>
    <property type="match status" value="2"/>
</dbReference>
<evidence type="ECO:0000256" key="8">
    <source>
        <dbReference type="SAM" id="MobiDB-lite"/>
    </source>
</evidence>
<dbReference type="EC" id="2.7.4.1" evidence="6 7"/>
<organism evidence="13 14">
    <name type="scientific">Acetobacter garciniae</name>
    <dbReference type="NCBI Taxonomy" id="2817435"/>
    <lineage>
        <taxon>Bacteria</taxon>
        <taxon>Pseudomonadati</taxon>
        <taxon>Pseudomonadota</taxon>
        <taxon>Alphaproteobacteria</taxon>
        <taxon>Acetobacterales</taxon>
        <taxon>Acetobacteraceae</taxon>
        <taxon>Acetobacter</taxon>
    </lineage>
</organism>
<evidence type="ECO:0000259" key="11">
    <source>
        <dbReference type="Pfam" id="PF13090"/>
    </source>
</evidence>
<feature type="binding site" evidence="6">
    <location>
        <position position="543"/>
    </location>
    <ligand>
        <name>ATP</name>
        <dbReference type="ChEBI" id="CHEBI:30616"/>
    </ligand>
</feature>
<feature type="binding site" evidence="6">
    <location>
        <position position="450"/>
    </location>
    <ligand>
        <name>Mg(2+)</name>
        <dbReference type="ChEBI" id="CHEBI:18420"/>
    </ligand>
</feature>
<proteinExistence type="inferred from homology"/>
<evidence type="ECO:0000313" key="14">
    <source>
        <dbReference type="Proteomes" id="UP000664073"/>
    </source>
</evidence>
<sequence length="791" mass="87994">MNDKPTPEKAAPEKTTAEKAGAGKVATSKAEAEKAVADKAAGRALAGGRSRRTAERQITLTSPERFINRELSWLDFNQRVVEEADNARNPLLERLRFLSISASNLDEFYSVRVAGLVGQLREGLTKLSPDGRTPAQQLEAVRERCARLLRAQQRIWTELRPSLAQSGVELCETADLNDADLDWLQKCFMDRIFPVLTPLAVDPAHPLPFIPNMGLALGLRLLYADTGLFAMNALILLPAQIERFIRLPAPMPPAGQSLAVQVADPTAQVIPPPPVRFIRLEDLITLFMDRLFSGLTVGESGVLRVIRDTDVEFEDEAEDLVRSYETALKRRRRGVVIHLDMEKRVPAELAEAIASDLDLPPEEIAVHSGMIGVADLRQMIVDDRPELLFPAYTPRFPERILDFNGDCFAAIRAKDLLVHHPFESFDVVVQFLRQAALDPNVIAIKQTLYRTSRDSPIVKALIEAAEAGKSVTAMVELRARFDEEANIRLSRALEAAGVQVVFGFADLKTHAKLSLVVRREGAVVRSYAHFGTGNYHPITARIYTDLSFFTCNPSLARDSARLFNYVTGYAMPAQMEEIAFSPMTIRKTLLRLIEDEIDQVKAGRSGLIWLKMNALVDPELIDALYRASCAGVKIVGVIRGICCLRPGVAGLSENIRIKSVVGRFLEHSRIFVFGNGHRLPSRHAKVYISSADWMTRNMDWRVESMVPITNPTVHAQVLDQIMVSNMRDNLQSWILEQNGVWRRLTAGNKPFSAHEWFMTHPSLSGRGSAAHETPIRAPASLSSAQDLMIDV</sequence>
<feature type="binding site" evidence="6">
    <location>
        <position position="480"/>
    </location>
    <ligand>
        <name>Mg(2+)</name>
        <dbReference type="ChEBI" id="CHEBI:18420"/>
    </ligand>
</feature>
<dbReference type="Pfam" id="PF13089">
    <property type="entry name" value="PP_kinase_N"/>
    <property type="match status" value="1"/>
</dbReference>
<feature type="compositionally biased region" description="Basic and acidic residues" evidence="8">
    <location>
        <begin position="1"/>
        <end position="17"/>
    </location>
</feature>
<dbReference type="InterPro" id="IPR024953">
    <property type="entry name" value="PP_kinase_middle"/>
</dbReference>
<feature type="domain" description="Polyphosphate kinase middle" evidence="9">
    <location>
        <begin position="182"/>
        <end position="378"/>
    </location>
</feature>
<dbReference type="GO" id="GO:0008976">
    <property type="term" value="F:polyphosphate kinase activity"/>
    <property type="evidence" value="ECO:0007669"/>
    <property type="project" value="UniProtKB-UniRule"/>
</dbReference>
<name>A0A939KPE5_9PROT</name>
<dbReference type="Gene3D" id="3.30.1840.10">
    <property type="entry name" value="Polyphosphate kinase middle domain"/>
    <property type="match status" value="1"/>
</dbReference>
<dbReference type="HAMAP" id="MF_00347">
    <property type="entry name" value="Polyphosphate_kinase"/>
    <property type="match status" value="1"/>
</dbReference>
<comment type="similarity">
    <text evidence="6 7">Belongs to the polyphosphate kinase 1 (PPK1) family.</text>
</comment>
<keyword evidence="14" id="KW-1185">Reference proteome</keyword>
<comment type="PTM">
    <text evidence="6 7">An intermediate of this reaction is the autophosphorylated ppk in which a phosphate is covalently linked to a histidine residue through a N-P bond.</text>
</comment>
<dbReference type="PANTHER" id="PTHR30218:SF0">
    <property type="entry name" value="POLYPHOSPHATE KINASE"/>
    <property type="match status" value="1"/>
</dbReference>
<dbReference type="PANTHER" id="PTHR30218">
    <property type="entry name" value="POLYPHOSPHATE KINASE"/>
    <property type="match status" value="1"/>
</dbReference>
<dbReference type="InterPro" id="IPR003414">
    <property type="entry name" value="PP_kinase"/>
</dbReference>
<feature type="binding site" evidence="6">
    <location>
        <position position="639"/>
    </location>
    <ligand>
        <name>ATP</name>
        <dbReference type="ChEBI" id="CHEBI:30616"/>
    </ligand>
</feature>
<dbReference type="InterPro" id="IPR036830">
    <property type="entry name" value="PP_kinase_middle_dom_sf"/>
</dbReference>